<keyword evidence="12" id="KW-1185">Reference proteome</keyword>
<keyword evidence="7 9" id="KW-0811">Translocation</keyword>
<dbReference type="PRINTS" id="PR01506">
    <property type="entry name" value="TATBPROTEIN"/>
</dbReference>
<sequence length="114" mass="12295">MFDIGFWEVALVLLVALLVIGPERLPRVARTAGLWVARLRQMVGSVKADIEREIRAQELKELMEQQKAALGDLEPVEDLKEDLSRPIPVDAPPPAGKTARSAAEGGAGDKPSAS</sequence>
<feature type="region of interest" description="Disordered" evidence="10">
    <location>
        <begin position="81"/>
        <end position="114"/>
    </location>
</feature>
<reference evidence="11 12" key="1">
    <citation type="submission" date="2018-11" db="EMBL/GenBank/DDBJ databases">
        <title>Genomic Encyclopedia of Type Strains, Phase IV (KMG-IV): sequencing the most valuable type-strain genomes for metagenomic binning, comparative biology and taxonomic classification.</title>
        <authorList>
            <person name="Goeker M."/>
        </authorList>
    </citation>
    <scope>NUCLEOTIDE SEQUENCE [LARGE SCALE GENOMIC DNA]</scope>
    <source>
        <strain evidence="11 12">DSM 100275</strain>
    </source>
</reference>
<dbReference type="OrthoDB" id="9816005at2"/>
<dbReference type="Proteomes" id="UP000276634">
    <property type="component" value="Unassembled WGS sequence"/>
</dbReference>
<evidence type="ECO:0000256" key="5">
    <source>
        <dbReference type="ARBA" id="ARBA00022927"/>
    </source>
</evidence>
<keyword evidence="4 9" id="KW-0812">Transmembrane</keyword>
<dbReference type="PANTHER" id="PTHR33162">
    <property type="entry name" value="SEC-INDEPENDENT PROTEIN TRANSLOCASE PROTEIN TATA, CHLOROPLASTIC"/>
    <property type="match status" value="1"/>
</dbReference>
<evidence type="ECO:0000313" key="12">
    <source>
        <dbReference type="Proteomes" id="UP000276634"/>
    </source>
</evidence>
<dbReference type="Pfam" id="PF02416">
    <property type="entry name" value="TatA_B_E"/>
    <property type="match status" value="1"/>
</dbReference>
<dbReference type="GO" id="GO:0043953">
    <property type="term" value="P:protein transport by the Tat complex"/>
    <property type="evidence" value="ECO:0007669"/>
    <property type="project" value="UniProtKB-UniRule"/>
</dbReference>
<protein>
    <recommendedName>
        <fullName evidence="9">Sec-independent protein translocase protein TatB</fullName>
    </recommendedName>
</protein>
<evidence type="ECO:0000256" key="2">
    <source>
        <dbReference type="ARBA" id="ARBA00022448"/>
    </source>
</evidence>
<keyword evidence="6 9" id="KW-1133">Transmembrane helix</keyword>
<evidence type="ECO:0000256" key="7">
    <source>
        <dbReference type="ARBA" id="ARBA00023010"/>
    </source>
</evidence>
<keyword evidence="2 9" id="KW-0813">Transport</keyword>
<dbReference type="HAMAP" id="MF_00237">
    <property type="entry name" value="TatB"/>
    <property type="match status" value="1"/>
</dbReference>
<evidence type="ECO:0000256" key="3">
    <source>
        <dbReference type="ARBA" id="ARBA00022475"/>
    </source>
</evidence>
<evidence type="ECO:0000256" key="1">
    <source>
        <dbReference type="ARBA" id="ARBA00004167"/>
    </source>
</evidence>
<accession>A0A3N1YA22</accession>
<dbReference type="EMBL" id="RJVI01000001">
    <property type="protein sequence ID" value="ROR34472.1"/>
    <property type="molecule type" value="Genomic_DNA"/>
</dbReference>
<comment type="subcellular location">
    <subcellularLocation>
        <location evidence="9">Cell membrane</location>
        <topology evidence="9">Single-pass membrane protein</topology>
    </subcellularLocation>
    <subcellularLocation>
        <location evidence="1">Membrane</location>
        <topology evidence="1">Single-pass membrane protein</topology>
    </subcellularLocation>
</comment>
<evidence type="ECO:0000256" key="6">
    <source>
        <dbReference type="ARBA" id="ARBA00022989"/>
    </source>
</evidence>
<evidence type="ECO:0000256" key="4">
    <source>
        <dbReference type="ARBA" id="ARBA00022692"/>
    </source>
</evidence>
<evidence type="ECO:0000256" key="9">
    <source>
        <dbReference type="HAMAP-Rule" id="MF_00237"/>
    </source>
</evidence>
<dbReference type="GO" id="GO:0008320">
    <property type="term" value="F:protein transmembrane transporter activity"/>
    <property type="evidence" value="ECO:0007669"/>
    <property type="project" value="UniProtKB-UniRule"/>
</dbReference>
<dbReference type="GO" id="GO:0033281">
    <property type="term" value="C:TAT protein transport complex"/>
    <property type="evidence" value="ECO:0007669"/>
    <property type="project" value="UniProtKB-UniRule"/>
</dbReference>
<keyword evidence="5 9" id="KW-0653">Protein transport</keyword>
<dbReference type="InterPro" id="IPR003369">
    <property type="entry name" value="TatA/B/E"/>
</dbReference>
<dbReference type="Gene3D" id="1.20.5.3310">
    <property type="match status" value="1"/>
</dbReference>
<comment type="subunit">
    <text evidence="9">The Tat system comprises two distinct complexes: a TatABC complex, containing multiple copies of TatA, TatB and TatC subunits, and a separate TatA complex, containing only TatA subunits. Substrates initially bind to the TatABC complex, which probably triggers association of the separate TatA complex to form the active translocon.</text>
</comment>
<comment type="function">
    <text evidence="9">Part of the twin-arginine translocation (Tat) system that transports large folded proteins containing a characteristic twin-arginine motif in their signal peptide across membranes. Together with TatC, TatB is part of a receptor directly interacting with Tat signal peptides. TatB may form an oligomeric binding site that transiently accommodates folded Tat precursor proteins before their translocation.</text>
</comment>
<dbReference type="RefSeq" id="WP_123399677.1">
    <property type="nucleotide sequence ID" value="NZ_RJVI01000001.1"/>
</dbReference>
<name>A0A3N1YA22_9GAMM</name>
<dbReference type="NCBIfam" id="TIGR01410">
    <property type="entry name" value="tatB"/>
    <property type="match status" value="1"/>
</dbReference>
<dbReference type="InterPro" id="IPR018448">
    <property type="entry name" value="TatB"/>
</dbReference>
<dbReference type="AlphaFoldDB" id="A0A3N1YA22"/>
<evidence type="ECO:0000313" key="11">
    <source>
        <dbReference type="EMBL" id="ROR34472.1"/>
    </source>
</evidence>
<comment type="caution">
    <text evidence="11">The sequence shown here is derived from an EMBL/GenBank/DDBJ whole genome shotgun (WGS) entry which is preliminary data.</text>
</comment>
<comment type="similarity">
    <text evidence="9">Belongs to the TatB family.</text>
</comment>
<organism evidence="11 12">
    <name type="scientific">Inmirania thermothiophila</name>
    <dbReference type="NCBI Taxonomy" id="1750597"/>
    <lineage>
        <taxon>Bacteria</taxon>
        <taxon>Pseudomonadati</taxon>
        <taxon>Pseudomonadota</taxon>
        <taxon>Gammaproteobacteria</taxon>
        <taxon>Chromatiales</taxon>
        <taxon>Ectothiorhodospiraceae</taxon>
        <taxon>Inmirania</taxon>
    </lineage>
</organism>
<keyword evidence="3 9" id="KW-1003">Cell membrane</keyword>
<gene>
    <name evidence="9" type="primary">tatB</name>
    <name evidence="11" type="ORF">EDC57_0370</name>
</gene>
<evidence type="ECO:0000256" key="8">
    <source>
        <dbReference type="ARBA" id="ARBA00023136"/>
    </source>
</evidence>
<dbReference type="PANTHER" id="PTHR33162:SF1">
    <property type="entry name" value="SEC-INDEPENDENT PROTEIN TRANSLOCASE PROTEIN TATA, CHLOROPLASTIC"/>
    <property type="match status" value="1"/>
</dbReference>
<keyword evidence="8 9" id="KW-0472">Membrane</keyword>
<proteinExistence type="inferred from homology"/>
<evidence type="ECO:0000256" key="10">
    <source>
        <dbReference type="SAM" id="MobiDB-lite"/>
    </source>
</evidence>